<organism evidence="1 2">
    <name type="scientific">Advenella kashmirensis W13003</name>
    <dbReference type="NCBI Taxonomy" id="1424334"/>
    <lineage>
        <taxon>Bacteria</taxon>
        <taxon>Pseudomonadati</taxon>
        <taxon>Pseudomonadota</taxon>
        <taxon>Betaproteobacteria</taxon>
        <taxon>Burkholderiales</taxon>
        <taxon>Alcaligenaceae</taxon>
    </lineage>
</organism>
<name>V8QNL2_9BURK</name>
<sequence length="80" mass="8929">MRAAVIVLAVALAGCSTPEPVDRYKIIAVPVEKVKKVTRTKTVTVMRDCPALPEFNPAWQPAEVSAWQRTVIRMYKECAK</sequence>
<dbReference type="Proteomes" id="UP000018733">
    <property type="component" value="Unassembled WGS sequence"/>
</dbReference>
<protein>
    <recommendedName>
        <fullName evidence="3">Lipoprotein</fullName>
    </recommendedName>
</protein>
<comment type="caution">
    <text evidence="1">The sequence shown here is derived from an EMBL/GenBank/DDBJ whole genome shotgun (WGS) entry which is preliminary data.</text>
</comment>
<proteinExistence type="predicted"/>
<reference evidence="1 2" key="1">
    <citation type="journal article" date="2014" name="Genome Announc.">
        <title>Draft Genome Sequence of Advenella kashmirensis Strain W13003, a Polycyclic Aromatic Hydrocarbon-Degrading Bacterium.</title>
        <authorList>
            <person name="Wang X."/>
            <person name="Jin D."/>
            <person name="Zhou L."/>
            <person name="Wu L."/>
            <person name="An W."/>
            <person name="Zhao L."/>
        </authorList>
    </citation>
    <scope>NUCLEOTIDE SEQUENCE [LARGE SCALE GENOMIC DNA]</scope>
    <source>
        <strain evidence="1 2">W13003</strain>
    </source>
</reference>
<dbReference type="STRING" id="1424334.W822_19955"/>
<dbReference type="RefSeq" id="WP_024006918.1">
    <property type="nucleotide sequence ID" value="NZ_KI650982.1"/>
</dbReference>
<dbReference type="HOGENOM" id="CLU_2581856_0_0_4"/>
<keyword evidence="2" id="KW-1185">Reference proteome</keyword>
<evidence type="ECO:0008006" key="3">
    <source>
        <dbReference type="Google" id="ProtNLM"/>
    </source>
</evidence>
<dbReference type="AlphaFoldDB" id="V8QNL2"/>
<dbReference type="PROSITE" id="PS51257">
    <property type="entry name" value="PROKAR_LIPOPROTEIN"/>
    <property type="match status" value="1"/>
</dbReference>
<evidence type="ECO:0000313" key="1">
    <source>
        <dbReference type="EMBL" id="ETF00928.1"/>
    </source>
</evidence>
<dbReference type="PATRIC" id="fig|1424334.3.peg.4006"/>
<gene>
    <name evidence="1" type="ORF">W822_19955</name>
</gene>
<accession>V8QNL2</accession>
<dbReference type="EMBL" id="AYXT01000013">
    <property type="protein sequence ID" value="ETF00928.1"/>
    <property type="molecule type" value="Genomic_DNA"/>
</dbReference>
<evidence type="ECO:0000313" key="2">
    <source>
        <dbReference type="Proteomes" id="UP000018733"/>
    </source>
</evidence>